<accession>A0A9X2KNQ6</accession>
<name>A0A9X2KNQ6_9SPHN</name>
<evidence type="ECO:0000313" key="2">
    <source>
        <dbReference type="Proteomes" id="UP001139451"/>
    </source>
</evidence>
<dbReference type="AlphaFoldDB" id="A0A9X2KNQ6"/>
<dbReference type="SUPFAM" id="SSF51182">
    <property type="entry name" value="RmlC-like cupins"/>
    <property type="match status" value="1"/>
</dbReference>
<proteinExistence type="predicted"/>
<evidence type="ECO:0000313" key="1">
    <source>
        <dbReference type="EMBL" id="MCP3732791.1"/>
    </source>
</evidence>
<sequence length="327" mass="35207">MFRTRGTPETFEEHIDMSIRSTEGWYQFKGGAFVFNLIMVGDEAAGPIVSLLNAAPGSTLPVSPAHAHASDSFRVALKGHIHMDPDVYGPGEFRFQEGWRVYPGHGDVTYGDEGQWEIVIMGDSRGQKMRPAVEFHPNPENELLKHIAADFGMAGGDIFSDDPAHGAGPSAIVTTLAPRLRMGKLTGSYADAANWQAVAPGVRAAISLMGDPALGPVLVCTDVEPNGCAMPRARFGTELVRIVIAGSYRIGDRVYRQGDLRIQQPGAWCEEVHALDEGVRELIVLGDRRHIDAQAAPGTDWPVSIVTHAAALLKALADRPTPSRVAA</sequence>
<keyword evidence="2" id="KW-1185">Reference proteome</keyword>
<dbReference type="Proteomes" id="UP001139451">
    <property type="component" value="Unassembled WGS sequence"/>
</dbReference>
<dbReference type="EMBL" id="JAMLDX010000023">
    <property type="protein sequence ID" value="MCP3732791.1"/>
    <property type="molecule type" value="Genomic_DNA"/>
</dbReference>
<reference evidence="1" key="1">
    <citation type="submission" date="2022-05" db="EMBL/GenBank/DDBJ databases">
        <title>Sphingomonas sp. strain MG17 Genome sequencing and assembly.</title>
        <authorList>
            <person name="Kim I."/>
        </authorList>
    </citation>
    <scope>NUCLEOTIDE SEQUENCE</scope>
    <source>
        <strain evidence="1">MG17</strain>
    </source>
</reference>
<dbReference type="RefSeq" id="WP_254296528.1">
    <property type="nucleotide sequence ID" value="NZ_JAMLDX010000023.1"/>
</dbReference>
<gene>
    <name evidence="1" type="ORF">M9978_20435</name>
</gene>
<dbReference type="InterPro" id="IPR011051">
    <property type="entry name" value="RmlC_Cupin_sf"/>
</dbReference>
<protein>
    <recommendedName>
        <fullName evidence="3">ChrR Cupin-like domain-containing protein</fullName>
    </recommendedName>
</protein>
<evidence type="ECO:0008006" key="3">
    <source>
        <dbReference type="Google" id="ProtNLM"/>
    </source>
</evidence>
<organism evidence="1 2">
    <name type="scientific">Sphingomonas tagetis</name>
    <dbReference type="NCBI Taxonomy" id="2949092"/>
    <lineage>
        <taxon>Bacteria</taxon>
        <taxon>Pseudomonadati</taxon>
        <taxon>Pseudomonadota</taxon>
        <taxon>Alphaproteobacteria</taxon>
        <taxon>Sphingomonadales</taxon>
        <taxon>Sphingomonadaceae</taxon>
        <taxon>Sphingomonas</taxon>
    </lineage>
</organism>
<comment type="caution">
    <text evidence="1">The sequence shown here is derived from an EMBL/GenBank/DDBJ whole genome shotgun (WGS) entry which is preliminary data.</text>
</comment>